<reference evidence="2" key="1">
    <citation type="submission" date="2020-10" db="EMBL/GenBank/DDBJ databases">
        <title>Taxonomic study of unclassified bacteria belonging to the class Ktedonobacteria.</title>
        <authorList>
            <person name="Yabe S."/>
            <person name="Wang C.M."/>
            <person name="Zheng Y."/>
            <person name="Sakai Y."/>
            <person name="Cavaletti L."/>
            <person name="Monciardini P."/>
            <person name="Donadio S."/>
        </authorList>
    </citation>
    <scope>NUCLEOTIDE SEQUENCE</scope>
    <source>
        <strain evidence="2">SOSP1-1</strain>
    </source>
</reference>
<feature type="transmembrane region" description="Helical" evidence="1">
    <location>
        <begin position="183"/>
        <end position="202"/>
    </location>
</feature>
<comment type="caution">
    <text evidence="2">The sequence shown here is derived from an EMBL/GenBank/DDBJ whole genome shotgun (WGS) entry which is preliminary data.</text>
</comment>
<gene>
    <name evidence="2" type="ORF">KSX_26890</name>
</gene>
<keyword evidence="1" id="KW-1133">Transmembrane helix</keyword>
<name>A0A8J3HWI3_9CHLR</name>
<keyword evidence="3" id="KW-1185">Reference proteome</keyword>
<dbReference type="Proteomes" id="UP000612362">
    <property type="component" value="Unassembled WGS sequence"/>
</dbReference>
<evidence type="ECO:0000313" key="2">
    <source>
        <dbReference type="EMBL" id="GHO44526.1"/>
    </source>
</evidence>
<organism evidence="2 3">
    <name type="scientific">Ktedonospora formicarum</name>
    <dbReference type="NCBI Taxonomy" id="2778364"/>
    <lineage>
        <taxon>Bacteria</taxon>
        <taxon>Bacillati</taxon>
        <taxon>Chloroflexota</taxon>
        <taxon>Ktedonobacteria</taxon>
        <taxon>Ktedonobacterales</taxon>
        <taxon>Ktedonobacteraceae</taxon>
        <taxon>Ktedonospora</taxon>
    </lineage>
</organism>
<feature type="transmembrane region" description="Helical" evidence="1">
    <location>
        <begin position="6"/>
        <end position="28"/>
    </location>
</feature>
<feature type="transmembrane region" description="Helical" evidence="1">
    <location>
        <begin position="208"/>
        <end position="227"/>
    </location>
</feature>
<dbReference type="EMBL" id="BNJF01000001">
    <property type="protein sequence ID" value="GHO44526.1"/>
    <property type="molecule type" value="Genomic_DNA"/>
</dbReference>
<evidence type="ECO:0000256" key="1">
    <source>
        <dbReference type="SAM" id="Phobius"/>
    </source>
</evidence>
<sequence>MSDWLSPSNIIGVIGIFSTILVAVWVYFKEKTKKELTYQFVYDIPVVSVSKITKGTIEVTLDGKPVKDARVVVIKVWNSGNREITKEDYDTPVSFEFLNRDVISGEVLSTEPEDLMIPDIQKVFLRLQNNTVIFPEYLLNKGESIRVSVLTSGAWDNIKQRGRIIGGNILYSDFITSYKRISLYYTLGSVFALLLMVIGLFITISIHGIIGDVLYAVGLIGLLYFGWQMLRQMKRDHEAV</sequence>
<proteinExistence type="predicted"/>
<keyword evidence="1" id="KW-0472">Membrane</keyword>
<protein>
    <submittedName>
        <fullName evidence="2">Uncharacterized protein</fullName>
    </submittedName>
</protein>
<accession>A0A8J3HWI3</accession>
<dbReference type="RefSeq" id="WP_220193911.1">
    <property type="nucleotide sequence ID" value="NZ_BNJF01000001.1"/>
</dbReference>
<evidence type="ECO:0000313" key="3">
    <source>
        <dbReference type="Proteomes" id="UP000612362"/>
    </source>
</evidence>
<dbReference type="AlphaFoldDB" id="A0A8J3HWI3"/>
<keyword evidence="1" id="KW-0812">Transmembrane</keyword>